<dbReference type="EnsemblMetazoa" id="LLOJ009993-RA">
    <property type="protein sequence ID" value="LLOJ009993-PA"/>
    <property type="gene ID" value="LLOJ009993"/>
</dbReference>
<evidence type="ECO:0000256" key="4">
    <source>
        <dbReference type="ARBA" id="ARBA00022535"/>
    </source>
</evidence>
<comment type="catalytic activity">
    <reaction evidence="11">
        <text>L-seryl-[protein] + ATP = O-phospho-L-seryl-[protein] + ADP + H(+)</text>
        <dbReference type="Rhea" id="RHEA:17989"/>
        <dbReference type="Rhea" id="RHEA-COMP:9863"/>
        <dbReference type="Rhea" id="RHEA-COMP:11604"/>
        <dbReference type="ChEBI" id="CHEBI:15378"/>
        <dbReference type="ChEBI" id="CHEBI:29999"/>
        <dbReference type="ChEBI" id="CHEBI:30616"/>
        <dbReference type="ChEBI" id="CHEBI:83421"/>
        <dbReference type="ChEBI" id="CHEBI:456216"/>
        <dbReference type="EC" id="2.7.11.12"/>
    </reaction>
</comment>
<feature type="domain" description="Protein kinase" evidence="15">
    <location>
        <begin position="336"/>
        <end position="593"/>
    </location>
</feature>
<dbReference type="AlphaFoldDB" id="A0A1B0CXZ5"/>
<evidence type="ECO:0000259" key="16">
    <source>
        <dbReference type="PROSITE" id="PS50042"/>
    </source>
</evidence>
<feature type="domain" description="Cyclic nucleotide-binding" evidence="16">
    <location>
        <begin position="96"/>
        <end position="211"/>
    </location>
</feature>
<dbReference type="PROSITE" id="PS00108">
    <property type="entry name" value="PROTEIN_KINASE_ST"/>
    <property type="match status" value="1"/>
</dbReference>
<dbReference type="PROSITE" id="PS50011">
    <property type="entry name" value="PROTEIN_KINASE_DOM"/>
    <property type="match status" value="1"/>
</dbReference>
<dbReference type="InterPro" id="IPR017441">
    <property type="entry name" value="Protein_kinase_ATP_BS"/>
</dbReference>
<proteinExistence type="inferred from homology"/>
<dbReference type="PROSITE" id="PS50042">
    <property type="entry name" value="CNMP_BINDING_3"/>
    <property type="match status" value="2"/>
</dbReference>
<dbReference type="SMART" id="SM00100">
    <property type="entry name" value="cNMP"/>
    <property type="match status" value="2"/>
</dbReference>
<evidence type="ECO:0000256" key="10">
    <source>
        <dbReference type="ARBA" id="ARBA00047298"/>
    </source>
</evidence>
<evidence type="ECO:0000256" key="3">
    <source>
        <dbReference type="ARBA" id="ARBA00022527"/>
    </source>
</evidence>
<reference evidence="18" key="1">
    <citation type="submission" date="2020-05" db="UniProtKB">
        <authorList>
            <consortium name="EnsemblMetazoa"/>
        </authorList>
    </citation>
    <scope>IDENTIFICATION</scope>
    <source>
        <strain evidence="18">Jacobina</strain>
    </source>
</reference>
<evidence type="ECO:0000256" key="7">
    <source>
        <dbReference type="ARBA" id="ARBA00022777"/>
    </source>
</evidence>
<feature type="domain" description="AGC-kinase C-terminal" evidence="17">
    <location>
        <begin position="594"/>
        <end position="643"/>
    </location>
</feature>
<evidence type="ECO:0000256" key="9">
    <source>
        <dbReference type="ARBA" id="ARBA00022992"/>
    </source>
</evidence>
<dbReference type="InterPro" id="IPR011009">
    <property type="entry name" value="Kinase-like_dom_sf"/>
</dbReference>
<dbReference type="InterPro" id="IPR000719">
    <property type="entry name" value="Prot_kinase_dom"/>
</dbReference>
<evidence type="ECO:0000256" key="5">
    <source>
        <dbReference type="ARBA" id="ARBA00022679"/>
    </source>
</evidence>
<dbReference type="Pfam" id="PF00027">
    <property type="entry name" value="cNMP_binding"/>
    <property type="match status" value="2"/>
</dbReference>
<dbReference type="SUPFAM" id="SSF51206">
    <property type="entry name" value="cAMP-binding domain-like"/>
    <property type="match status" value="2"/>
</dbReference>
<dbReference type="CDD" id="cd00038">
    <property type="entry name" value="CAP_ED"/>
    <property type="match status" value="2"/>
</dbReference>
<dbReference type="PRINTS" id="PR00103">
    <property type="entry name" value="CAMPKINASE"/>
</dbReference>
<dbReference type="EMBL" id="AJWK01035127">
    <property type="status" value="NOT_ANNOTATED_CDS"/>
    <property type="molecule type" value="Genomic_DNA"/>
</dbReference>
<keyword evidence="7" id="KW-0418">Kinase</keyword>
<evidence type="ECO:0000256" key="2">
    <source>
        <dbReference type="ARBA" id="ARBA00012428"/>
    </source>
</evidence>
<evidence type="ECO:0000256" key="11">
    <source>
        <dbReference type="ARBA" id="ARBA00047462"/>
    </source>
</evidence>
<dbReference type="Gene3D" id="3.30.200.20">
    <property type="entry name" value="Phosphorylase Kinase, domain 1"/>
    <property type="match status" value="1"/>
</dbReference>
<evidence type="ECO:0000256" key="12">
    <source>
        <dbReference type="PIRSR" id="PIRSR000559-1"/>
    </source>
</evidence>
<dbReference type="VEuPathDB" id="VectorBase:LLOJ009993"/>
<evidence type="ECO:0000259" key="15">
    <source>
        <dbReference type="PROSITE" id="PS50011"/>
    </source>
</evidence>
<dbReference type="GO" id="GO:0030553">
    <property type="term" value="F:cGMP binding"/>
    <property type="evidence" value="ECO:0007669"/>
    <property type="project" value="UniProtKB-KW"/>
</dbReference>
<protein>
    <recommendedName>
        <fullName evidence="2">cGMP-dependent protein kinase</fullName>
        <ecNumber evidence="2">2.7.11.12</ecNumber>
    </recommendedName>
</protein>
<keyword evidence="19" id="KW-1185">Reference proteome</keyword>
<feature type="active site" description="Proton acceptor" evidence="12">
    <location>
        <position position="458"/>
    </location>
</feature>
<comment type="catalytic activity">
    <reaction evidence="10">
        <text>L-threonyl-[protein] + ATP = O-phospho-L-threonyl-[protein] + ADP + H(+)</text>
        <dbReference type="Rhea" id="RHEA:46608"/>
        <dbReference type="Rhea" id="RHEA-COMP:11060"/>
        <dbReference type="Rhea" id="RHEA-COMP:11605"/>
        <dbReference type="ChEBI" id="CHEBI:15378"/>
        <dbReference type="ChEBI" id="CHEBI:30013"/>
        <dbReference type="ChEBI" id="CHEBI:30616"/>
        <dbReference type="ChEBI" id="CHEBI:61977"/>
        <dbReference type="ChEBI" id="CHEBI:456216"/>
        <dbReference type="EC" id="2.7.11.12"/>
    </reaction>
</comment>
<dbReference type="Gene3D" id="1.10.510.10">
    <property type="entry name" value="Transferase(Phosphotransferase) domain 1"/>
    <property type="match status" value="1"/>
</dbReference>
<name>A0A1B0CXZ5_LUTLO</name>
<dbReference type="SMART" id="SM00220">
    <property type="entry name" value="S_TKc"/>
    <property type="match status" value="1"/>
</dbReference>
<dbReference type="Gene3D" id="2.60.120.10">
    <property type="entry name" value="Jelly Rolls"/>
    <property type="match status" value="2"/>
</dbReference>
<dbReference type="InterPro" id="IPR000961">
    <property type="entry name" value="AGC-kinase_C"/>
</dbReference>
<feature type="binding site" evidence="13">
    <location>
        <begin position="342"/>
        <end position="350"/>
    </location>
    <ligand>
        <name>ATP</name>
        <dbReference type="ChEBI" id="CHEBI:30616"/>
    </ligand>
</feature>
<evidence type="ECO:0000256" key="1">
    <source>
        <dbReference type="ARBA" id="ARBA00006352"/>
    </source>
</evidence>
<dbReference type="InterPro" id="IPR000595">
    <property type="entry name" value="cNMP-bd_dom"/>
</dbReference>
<evidence type="ECO:0000256" key="8">
    <source>
        <dbReference type="ARBA" id="ARBA00022840"/>
    </source>
</evidence>
<keyword evidence="8 13" id="KW-0067">ATP-binding</keyword>
<dbReference type="InterPro" id="IPR018490">
    <property type="entry name" value="cNMP-bd_dom_sf"/>
</dbReference>
<dbReference type="GO" id="GO:0005524">
    <property type="term" value="F:ATP binding"/>
    <property type="evidence" value="ECO:0007669"/>
    <property type="project" value="UniProtKB-UniRule"/>
</dbReference>
<evidence type="ECO:0000256" key="13">
    <source>
        <dbReference type="PIRSR" id="PIRSR000559-2"/>
    </source>
</evidence>
<dbReference type="SUPFAM" id="SSF56112">
    <property type="entry name" value="Protein kinase-like (PK-like)"/>
    <property type="match status" value="1"/>
</dbReference>
<dbReference type="PANTHER" id="PTHR24353:SF144">
    <property type="match status" value="1"/>
</dbReference>
<keyword evidence="3" id="KW-0723">Serine/threonine-protein kinase</keyword>
<feature type="binding site" evidence="13 14">
    <location>
        <position position="364"/>
    </location>
    <ligand>
        <name>ATP</name>
        <dbReference type="ChEBI" id="CHEBI:30616"/>
    </ligand>
</feature>
<dbReference type="Pfam" id="PF00069">
    <property type="entry name" value="Pkinase"/>
    <property type="match status" value="1"/>
</dbReference>
<sequence>MLPATPPTSNAKSSKIKEVLKDSVGSDRKTDHFDIISPLPFGTIKHDKNLSSPPLQRRHGIRAEPPSLNFTEAETIPKDCETNNLLRNAILTNDYLKNIMDDTRLQLLVDAMIPGSAEENTMIISEGDEGDAMYVSYEGKFEVLIGNKFMGDFGPGILFGELAILYMAKRFASIRARTNVKFYKLPRQVFQRIMVDTGRRERNDNMRFLKGVETFKRFTNRSFVINRMTDLLRREFYPAGWEIIKQGDIADKFYIIRGGTATVSLKYDNGRKLDVNVLKRGDYFGDRSLITEETRDCTVTANSPGTECLILDKSDFIRYVDYKVLDQDRKISLTDLSVIGTLGEGGYGRVELVSGPNNEQYALKCLKKVDVVQKQLQEEVYSEKTLLKMCDHSFIVKLCATFRDTRYVYFLMEPCLGGDLWTLLEKKRKFRESHAKFYLACVISAIEYLHSKNIIYRDLKLENLMLDSSGYLKLIDLGCSKETVPGEKTYSFVGTAAYMAPEIIMNRGYCRSIDCWSLGVLAFELLTGKAAFTGSTNFIIFNKILRGIPQNRYPKHLSKAAVSLISGLCRVNPIKRLGCQKEGISGLRSHEFFRKFDWKALTTMTMKPPYVPKVKNLTELLEDHKPYVEPPEDFTGWDEGFES</sequence>
<dbReference type="EC" id="2.7.11.12" evidence="2"/>
<dbReference type="PROSITE" id="PS00888">
    <property type="entry name" value="CNMP_BINDING_1"/>
    <property type="match status" value="1"/>
</dbReference>
<dbReference type="PROSITE" id="PS00107">
    <property type="entry name" value="PROTEIN_KINASE_ATP"/>
    <property type="match status" value="1"/>
</dbReference>
<accession>A0A1B0CXZ5</accession>
<organism evidence="18 19">
    <name type="scientific">Lutzomyia longipalpis</name>
    <name type="common">Sand fly</name>
    <dbReference type="NCBI Taxonomy" id="7200"/>
    <lineage>
        <taxon>Eukaryota</taxon>
        <taxon>Metazoa</taxon>
        <taxon>Ecdysozoa</taxon>
        <taxon>Arthropoda</taxon>
        <taxon>Hexapoda</taxon>
        <taxon>Insecta</taxon>
        <taxon>Pterygota</taxon>
        <taxon>Neoptera</taxon>
        <taxon>Endopterygota</taxon>
        <taxon>Diptera</taxon>
        <taxon>Nematocera</taxon>
        <taxon>Psychodoidea</taxon>
        <taxon>Psychodidae</taxon>
        <taxon>Lutzomyia</taxon>
        <taxon>Lutzomyia</taxon>
    </lineage>
</organism>
<keyword evidence="5" id="KW-0808">Transferase</keyword>
<dbReference type="InterPro" id="IPR008271">
    <property type="entry name" value="Ser/Thr_kinase_AS"/>
</dbReference>
<dbReference type="InterPro" id="IPR014710">
    <property type="entry name" value="RmlC-like_jellyroll"/>
</dbReference>
<dbReference type="VEuPathDB" id="VectorBase:LLONM1_003126"/>
<dbReference type="PIRSF" id="PIRSF000559">
    <property type="entry name" value="cGMP-dep_kinase"/>
    <property type="match status" value="1"/>
</dbReference>
<dbReference type="PANTHER" id="PTHR24353">
    <property type="entry name" value="CYCLIC NUCLEOTIDE-DEPENDENT PROTEIN KINASE"/>
    <property type="match status" value="1"/>
</dbReference>
<evidence type="ECO:0000313" key="18">
    <source>
        <dbReference type="EnsemblMetazoa" id="LLOJ009993-PA"/>
    </source>
</evidence>
<evidence type="ECO:0000259" key="17">
    <source>
        <dbReference type="PROSITE" id="PS51285"/>
    </source>
</evidence>
<dbReference type="FunFam" id="1.10.510.10:FF:000210">
    <property type="entry name" value="Non-specific serine/threonine protein kinase"/>
    <property type="match status" value="1"/>
</dbReference>
<dbReference type="GO" id="GO:0004692">
    <property type="term" value="F:cGMP-dependent protein kinase activity"/>
    <property type="evidence" value="ECO:0007669"/>
    <property type="project" value="UniProtKB-EC"/>
</dbReference>
<feature type="domain" description="Cyclic nucleotide-binding" evidence="16">
    <location>
        <begin position="227"/>
        <end position="320"/>
    </location>
</feature>
<keyword evidence="4" id="KW-0140">cGMP</keyword>
<comment type="similarity">
    <text evidence="1">Belongs to the protein kinase superfamily. AGC Ser/Thr protein kinase family. cGMP subfamily.</text>
</comment>
<keyword evidence="6 13" id="KW-0547">Nucleotide-binding</keyword>
<evidence type="ECO:0000256" key="6">
    <source>
        <dbReference type="ARBA" id="ARBA00022741"/>
    </source>
</evidence>
<dbReference type="InterPro" id="IPR002374">
    <property type="entry name" value="cGMP_dep_kinase"/>
</dbReference>
<dbReference type="Proteomes" id="UP000092461">
    <property type="component" value="Unassembled WGS sequence"/>
</dbReference>
<dbReference type="PROSITE" id="PS51285">
    <property type="entry name" value="AGC_KINASE_CTER"/>
    <property type="match status" value="1"/>
</dbReference>
<evidence type="ECO:0000313" key="19">
    <source>
        <dbReference type="Proteomes" id="UP000092461"/>
    </source>
</evidence>
<keyword evidence="9" id="KW-0142">cGMP-binding</keyword>
<dbReference type="InterPro" id="IPR018488">
    <property type="entry name" value="cNMP-bd_CS"/>
</dbReference>
<evidence type="ECO:0000256" key="14">
    <source>
        <dbReference type="PROSITE-ProRule" id="PRU10141"/>
    </source>
</evidence>